<keyword evidence="4" id="KW-1185">Reference proteome</keyword>
<evidence type="ECO:0000259" key="2">
    <source>
        <dbReference type="Pfam" id="PF25218"/>
    </source>
</evidence>
<evidence type="ECO:0000259" key="1">
    <source>
        <dbReference type="Pfam" id="PF20405"/>
    </source>
</evidence>
<dbReference type="RefSeq" id="WP_138537502.1">
    <property type="nucleotide sequence ID" value="NZ_VANR01000008.1"/>
</dbReference>
<protein>
    <submittedName>
        <fullName evidence="3">Uncharacterized protein</fullName>
    </submittedName>
</protein>
<feature type="domain" description="Type VI secretion system effector TseH-like" evidence="2">
    <location>
        <begin position="8"/>
        <end position="175"/>
    </location>
</feature>
<dbReference type="Pfam" id="PF25218">
    <property type="entry name" value="TseH"/>
    <property type="match status" value="1"/>
</dbReference>
<evidence type="ECO:0000313" key="3">
    <source>
        <dbReference type="EMBL" id="TMM28650.1"/>
    </source>
</evidence>
<comment type="caution">
    <text evidence="3">The sequence shown here is derived from an EMBL/GenBank/DDBJ whole genome shotgun (WGS) entry which is preliminary data.</text>
</comment>
<sequence length="330" mass="37498">MPTSNGIIIILSYPDTVVRPAYWEKLSAFWPKIGIGGKHAVQAGHAALLLLKKNDAVINYFDFGRYITSYGNGRVRSKETDPELAISIAAKFEKNQLKNLSEILLWIENHPEKTHGDGRLVASINEEINFEKAALFIHQLIEKKEIPYGAFLKNGSNCARFVTDTIIASSENKKIKNALKTSNLFTPSPIGNVIKGNSTDKIYEVFKQKIKQYKNRSVIKEYRASFLNKFEGSPDLKGTEMPNIEVFQPKNGTWLGGIGSGAWFKIERKISDKKYKIARYTSDGIKDFENDFLIDNEAFNHEKEHQFIHPTNCIEIYIQQNNIIYSSKVN</sequence>
<dbReference type="InterPro" id="IPR046517">
    <property type="entry name" value="DUF6695"/>
</dbReference>
<dbReference type="AlphaFoldDB" id="A0A5S3N0E2"/>
<accession>A0A5S3N0E2</accession>
<dbReference type="Pfam" id="PF20405">
    <property type="entry name" value="DUF6695"/>
    <property type="match status" value="1"/>
</dbReference>
<feature type="domain" description="DUF6695" evidence="1">
    <location>
        <begin position="253"/>
        <end position="325"/>
    </location>
</feature>
<reference evidence="3 4" key="1">
    <citation type="submission" date="2019-05" db="EMBL/GenBank/DDBJ databases">
        <title>Polaribacter aestuariivivens sp. nov., isolated from a tidal flat.</title>
        <authorList>
            <person name="Yoon J.-H."/>
        </authorList>
    </citation>
    <scope>NUCLEOTIDE SEQUENCE [LARGE SCALE GENOMIC DNA]</scope>
    <source>
        <strain evidence="3 4">DBTF-3</strain>
    </source>
</reference>
<name>A0A5S3N0E2_9FLAO</name>
<dbReference type="InterPro" id="IPR057382">
    <property type="entry name" value="TseH"/>
</dbReference>
<dbReference type="OrthoDB" id="695573at2"/>
<gene>
    <name evidence="3" type="ORF">FDT66_13685</name>
</gene>
<evidence type="ECO:0000313" key="4">
    <source>
        <dbReference type="Proteomes" id="UP000307140"/>
    </source>
</evidence>
<dbReference type="Proteomes" id="UP000307140">
    <property type="component" value="Unassembled WGS sequence"/>
</dbReference>
<dbReference type="EMBL" id="VANR01000008">
    <property type="protein sequence ID" value="TMM28650.1"/>
    <property type="molecule type" value="Genomic_DNA"/>
</dbReference>
<organism evidence="3 4">
    <name type="scientific">Polaribacter aestuariivivens</name>
    <dbReference type="NCBI Taxonomy" id="2304626"/>
    <lineage>
        <taxon>Bacteria</taxon>
        <taxon>Pseudomonadati</taxon>
        <taxon>Bacteroidota</taxon>
        <taxon>Flavobacteriia</taxon>
        <taxon>Flavobacteriales</taxon>
        <taxon>Flavobacteriaceae</taxon>
    </lineage>
</organism>
<proteinExistence type="predicted"/>